<keyword evidence="2" id="KW-1185">Reference proteome</keyword>
<accession>A0ABY5E8B8</accession>
<dbReference type="RefSeq" id="WP_152980997.1">
    <property type="nucleotide sequence ID" value="NZ_CP101125.1"/>
</dbReference>
<organism evidence="1 2">
    <name type="scientific">Pseudomonas nunensis</name>
    <dbReference type="NCBI Taxonomy" id="2961896"/>
    <lineage>
        <taxon>Bacteria</taxon>
        <taxon>Pseudomonadati</taxon>
        <taxon>Pseudomonadota</taxon>
        <taxon>Gammaproteobacteria</taxon>
        <taxon>Pseudomonadales</taxon>
        <taxon>Pseudomonadaceae</taxon>
        <taxon>Pseudomonas</taxon>
    </lineage>
</organism>
<proteinExistence type="predicted"/>
<dbReference type="EMBL" id="CP101125">
    <property type="protein sequence ID" value="UTO12031.1"/>
    <property type="molecule type" value="Genomic_DNA"/>
</dbReference>
<dbReference type="Proteomes" id="UP001059607">
    <property type="component" value="Chromosome"/>
</dbReference>
<gene>
    <name evidence="1" type="ORF">NK667_17805</name>
</gene>
<protein>
    <submittedName>
        <fullName evidence="1">Uncharacterized protein</fullName>
    </submittedName>
</protein>
<name>A0ABY5E8B8_9PSED</name>
<reference evidence="1" key="1">
    <citation type="submission" date="2022-07" db="EMBL/GenBank/DDBJ databases">
        <title>Pseudomonas nunamit sp. nov. an antifungal species isolated from Greenland.</title>
        <authorList>
            <person name="Ntana F."/>
            <person name="Hennessy R.C."/>
            <person name="Zervas A."/>
            <person name="Stougaard P."/>
        </authorList>
    </citation>
    <scope>NUCLEOTIDE SEQUENCE</scope>
    <source>
        <strain evidence="1">In5</strain>
    </source>
</reference>
<evidence type="ECO:0000313" key="1">
    <source>
        <dbReference type="EMBL" id="UTO12031.1"/>
    </source>
</evidence>
<evidence type="ECO:0000313" key="2">
    <source>
        <dbReference type="Proteomes" id="UP001059607"/>
    </source>
</evidence>
<sequence>MSTTSLDYFTAGLAKAFERRAKKQPTNQHTQKVAGNVVTSNKNTTTKLSDEAYKSSLLCKMRVRLAQMKANDNSQ</sequence>